<dbReference type="Proteomes" id="UP001234495">
    <property type="component" value="Unassembled WGS sequence"/>
</dbReference>
<reference evidence="1 2" key="1">
    <citation type="submission" date="2023-07" db="EMBL/GenBank/DDBJ databases">
        <title>Genomic Encyclopedia of Type Strains, Phase IV (KMG-IV): sequencing the most valuable type-strain genomes for metagenomic binning, comparative biology and taxonomic classification.</title>
        <authorList>
            <person name="Goeker M."/>
        </authorList>
    </citation>
    <scope>NUCLEOTIDE SEQUENCE [LARGE SCALE GENOMIC DNA]</scope>
    <source>
        <strain evidence="1 2">DSM 29005</strain>
    </source>
</reference>
<name>A0ABT9ZEK4_9BACI</name>
<gene>
    <name evidence="1" type="ORF">J2S19_000952</name>
</gene>
<dbReference type="EMBL" id="JAUSUD010000003">
    <property type="protein sequence ID" value="MDQ0229700.1"/>
    <property type="molecule type" value="Genomic_DNA"/>
</dbReference>
<sequence>MVMLITLQTIQNGFFKCKIKPIVGALYHREFTAEALHEYLMAIDFYCETKGYQYKFIVPDAI</sequence>
<comment type="caution">
    <text evidence="1">The sequence shown here is derived from an EMBL/GenBank/DDBJ whole genome shotgun (WGS) entry which is preliminary data.</text>
</comment>
<evidence type="ECO:0000313" key="1">
    <source>
        <dbReference type="EMBL" id="MDQ0229700.1"/>
    </source>
</evidence>
<accession>A0ABT9ZEK4</accession>
<dbReference type="RefSeq" id="WP_307337870.1">
    <property type="nucleotide sequence ID" value="NZ_JAUSUD010000003.1"/>
</dbReference>
<organism evidence="1 2">
    <name type="scientific">Metabacillus malikii</name>
    <dbReference type="NCBI Taxonomy" id="1504265"/>
    <lineage>
        <taxon>Bacteria</taxon>
        <taxon>Bacillati</taxon>
        <taxon>Bacillota</taxon>
        <taxon>Bacilli</taxon>
        <taxon>Bacillales</taxon>
        <taxon>Bacillaceae</taxon>
        <taxon>Metabacillus</taxon>
    </lineage>
</organism>
<protein>
    <submittedName>
        <fullName evidence="1">Uncharacterized protein</fullName>
    </submittedName>
</protein>
<keyword evidence="2" id="KW-1185">Reference proteome</keyword>
<evidence type="ECO:0000313" key="2">
    <source>
        <dbReference type="Proteomes" id="UP001234495"/>
    </source>
</evidence>
<proteinExistence type="predicted"/>